<dbReference type="Pfam" id="PF12802">
    <property type="entry name" value="MarR_2"/>
    <property type="match status" value="1"/>
</dbReference>
<dbReference type="Gene3D" id="1.10.10.10">
    <property type="entry name" value="Winged helix-like DNA-binding domain superfamily/Winged helix DNA-binding domain"/>
    <property type="match status" value="1"/>
</dbReference>
<dbReference type="Gene3D" id="3.40.630.30">
    <property type="match status" value="1"/>
</dbReference>
<dbReference type="OrthoDB" id="213040at2"/>
<dbReference type="CDD" id="cd04301">
    <property type="entry name" value="NAT_SF"/>
    <property type="match status" value="1"/>
</dbReference>
<name>A0A518AX13_9BACT</name>
<keyword evidence="6" id="KW-1185">Reference proteome</keyword>
<dbReference type="PROSITE" id="PS50995">
    <property type="entry name" value="HTH_MARR_2"/>
    <property type="match status" value="1"/>
</dbReference>
<proteinExistence type="predicted"/>
<dbReference type="AlphaFoldDB" id="A0A518AX13"/>
<evidence type="ECO:0000259" key="4">
    <source>
        <dbReference type="PROSITE" id="PS51186"/>
    </source>
</evidence>
<accession>A0A518AX13</accession>
<evidence type="ECO:0000256" key="1">
    <source>
        <dbReference type="ARBA" id="ARBA00022679"/>
    </source>
</evidence>
<dbReference type="SUPFAM" id="SSF46785">
    <property type="entry name" value="Winged helix' DNA-binding domain"/>
    <property type="match status" value="1"/>
</dbReference>
<organism evidence="5 6">
    <name type="scientific">Kolteria novifilia</name>
    <dbReference type="NCBI Taxonomy" id="2527975"/>
    <lineage>
        <taxon>Bacteria</taxon>
        <taxon>Pseudomonadati</taxon>
        <taxon>Planctomycetota</taxon>
        <taxon>Planctomycetia</taxon>
        <taxon>Kolteriales</taxon>
        <taxon>Kolteriaceae</taxon>
        <taxon>Kolteria</taxon>
    </lineage>
</organism>
<dbReference type="RefSeq" id="WP_145253346.1">
    <property type="nucleotide sequence ID" value="NZ_CP036279.1"/>
</dbReference>
<dbReference type="InterPro" id="IPR036390">
    <property type="entry name" value="WH_DNA-bd_sf"/>
</dbReference>
<reference evidence="5 6" key="1">
    <citation type="submission" date="2019-02" db="EMBL/GenBank/DDBJ databases">
        <title>Deep-cultivation of Planctomycetes and their phenomic and genomic characterization uncovers novel biology.</title>
        <authorList>
            <person name="Wiegand S."/>
            <person name="Jogler M."/>
            <person name="Boedeker C."/>
            <person name="Pinto D."/>
            <person name="Vollmers J."/>
            <person name="Rivas-Marin E."/>
            <person name="Kohn T."/>
            <person name="Peeters S.H."/>
            <person name="Heuer A."/>
            <person name="Rast P."/>
            <person name="Oberbeckmann S."/>
            <person name="Bunk B."/>
            <person name="Jeske O."/>
            <person name="Meyerdierks A."/>
            <person name="Storesund J.E."/>
            <person name="Kallscheuer N."/>
            <person name="Luecker S."/>
            <person name="Lage O.M."/>
            <person name="Pohl T."/>
            <person name="Merkel B.J."/>
            <person name="Hornburger P."/>
            <person name="Mueller R.-W."/>
            <person name="Bruemmer F."/>
            <person name="Labrenz M."/>
            <person name="Spormann A.M."/>
            <person name="Op den Camp H."/>
            <person name="Overmann J."/>
            <person name="Amann R."/>
            <person name="Jetten M.S.M."/>
            <person name="Mascher T."/>
            <person name="Medema M.H."/>
            <person name="Devos D.P."/>
            <person name="Kaster A.-K."/>
            <person name="Ovreas L."/>
            <person name="Rohde M."/>
            <person name="Galperin M.Y."/>
            <person name="Jogler C."/>
        </authorList>
    </citation>
    <scope>NUCLEOTIDE SEQUENCE [LARGE SCALE GENOMIC DNA]</scope>
    <source>
        <strain evidence="5 6">Pan216</strain>
    </source>
</reference>
<evidence type="ECO:0000256" key="2">
    <source>
        <dbReference type="ARBA" id="ARBA00023315"/>
    </source>
</evidence>
<dbReference type="Proteomes" id="UP000317093">
    <property type="component" value="Chromosome"/>
</dbReference>
<keyword evidence="1 5" id="KW-0808">Transferase</keyword>
<dbReference type="Pfam" id="PF00583">
    <property type="entry name" value="Acetyltransf_1"/>
    <property type="match status" value="1"/>
</dbReference>
<dbReference type="InterPro" id="IPR000182">
    <property type="entry name" value="GNAT_dom"/>
</dbReference>
<dbReference type="PROSITE" id="PS51186">
    <property type="entry name" value="GNAT"/>
    <property type="match status" value="1"/>
</dbReference>
<feature type="domain" description="N-acetyltransferase" evidence="4">
    <location>
        <begin position="174"/>
        <end position="325"/>
    </location>
</feature>
<feature type="domain" description="HTH marR-type" evidence="3">
    <location>
        <begin position="22"/>
        <end position="151"/>
    </location>
</feature>
<dbReference type="PRINTS" id="PR00598">
    <property type="entry name" value="HTHMARR"/>
</dbReference>
<evidence type="ECO:0000313" key="5">
    <source>
        <dbReference type="EMBL" id="QDU59277.1"/>
    </source>
</evidence>
<dbReference type="PANTHER" id="PTHR43877">
    <property type="entry name" value="AMINOALKYLPHOSPHONATE N-ACETYLTRANSFERASE-RELATED-RELATED"/>
    <property type="match status" value="1"/>
</dbReference>
<dbReference type="GO" id="GO:0003700">
    <property type="term" value="F:DNA-binding transcription factor activity"/>
    <property type="evidence" value="ECO:0007669"/>
    <property type="project" value="InterPro"/>
</dbReference>
<dbReference type="EMBL" id="CP036279">
    <property type="protein sequence ID" value="QDU59277.1"/>
    <property type="molecule type" value="Genomic_DNA"/>
</dbReference>
<dbReference type="InterPro" id="IPR036388">
    <property type="entry name" value="WH-like_DNA-bd_sf"/>
</dbReference>
<dbReference type="SMART" id="SM00347">
    <property type="entry name" value="HTH_MARR"/>
    <property type="match status" value="1"/>
</dbReference>
<keyword evidence="2 5" id="KW-0012">Acyltransferase</keyword>
<gene>
    <name evidence="5" type="primary">ysnE</name>
    <name evidence="5" type="ORF">Pan216_01050</name>
</gene>
<evidence type="ECO:0000259" key="3">
    <source>
        <dbReference type="PROSITE" id="PS50995"/>
    </source>
</evidence>
<dbReference type="GO" id="GO:0016747">
    <property type="term" value="F:acyltransferase activity, transferring groups other than amino-acyl groups"/>
    <property type="evidence" value="ECO:0007669"/>
    <property type="project" value="InterPro"/>
</dbReference>
<evidence type="ECO:0000313" key="6">
    <source>
        <dbReference type="Proteomes" id="UP000317093"/>
    </source>
</evidence>
<dbReference type="EC" id="2.3.1.-" evidence="5"/>
<dbReference type="InterPro" id="IPR016181">
    <property type="entry name" value="Acyl_CoA_acyltransferase"/>
</dbReference>
<dbReference type="KEGG" id="knv:Pan216_01050"/>
<sequence>MKSSQAEPVPDAMASWGLLCMGSRLRRLYDRIVPDVTAIYRRHAIAFEPRWFPLFRLIADRGEASVMEASERLGVSHPLVSRTARELEQAGLVSLHVDPSDRRRKRMTLTAQGGEMLERMRPVWAEMSLAIADLLGDDAERLLTLVHQAEESLTKSSLQERTVSSAPLAGNDSIAIEPYDPRWKHHFRRLNEWWVQTYFAIEPPDEQAFADPHGVYLEPGGEIFFARQGGRIVGTCALKPRSADEFELAKMGVDPREHGKGIGSQLMSHAIAWATERNAKRLVLETNSRLRSAIRLYERFGFQTVPLRGDEGHARVDRVMVKRLD</sequence>
<dbReference type="PANTHER" id="PTHR43877:SF5">
    <property type="entry name" value="BLL8307 PROTEIN"/>
    <property type="match status" value="1"/>
</dbReference>
<dbReference type="SUPFAM" id="SSF55729">
    <property type="entry name" value="Acyl-CoA N-acyltransferases (Nat)"/>
    <property type="match status" value="1"/>
</dbReference>
<protein>
    <submittedName>
        <fullName evidence="5">Putative N-acetyltransferase YsnE</fullName>
        <ecNumber evidence="5">2.3.1.-</ecNumber>
    </submittedName>
</protein>
<dbReference type="InterPro" id="IPR000835">
    <property type="entry name" value="HTH_MarR-typ"/>
</dbReference>
<dbReference type="InterPro" id="IPR050832">
    <property type="entry name" value="Bact_Acetyltransf"/>
</dbReference>